<dbReference type="CDD" id="cd00067">
    <property type="entry name" value="GAL4"/>
    <property type="match status" value="1"/>
</dbReference>
<evidence type="ECO:0000256" key="1">
    <source>
        <dbReference type="ARBA" id="ARBA00004123"/>
    </source>
</evidence>
<dbReference type="InterPro" id="IPR001138">
    <property type="entry name" value="Zn2Cys6_DnaBD"/>
</dbReference>
<dbReference type="GO" id="GO:0000981">
    <property type="term" value="F:DNA-binding transcription factor activity, RNA polymerase II-specific"/>
    <property type="evidence" value="ECO:0007669"/>
    <property type="project" value="InterPro"/>
</dbReference>
<dbReference type="SUPFAM" id="SSF57701">
    <property type="entry name" value="Zn2/Cys6 DNA-binding domain"/>
    <property type="match status" value="1"/>
</dbReference>
<protein>
    <recommendedName>
        <fullName evidence="5">Zn(2)-C6 fungal-type domain-containing protein</fullName>
    </recommendedName>
</protein>
<dbReference type="EMBL" id="MU005785">
    <property type="protein sequence ID" value="KAF2703731.1"/>
    <property type="molecule type" value="Genomic_DNA"/>
</dbReference>
<feature type="domain" description="Zn(2)-C6 fungal-type" evidence="5">
    <location>
        <begin position="30"/>
        <end position="60"/>
    </location>
</feature>
<dbReference type="PANTHER" id="PTHR31001">
    <property type="entry name" value="UNCHARACTERIZED TRANSCRIPTIONAL REGULATORY PROTEIN"/>
    <property type="match status" value="1"/>
</dbReference>
<dbReference type="InterPro" id="IPR036864">
    <property type="entry name" value="Zn2-C6_fun-type_DNA-bd_sf"/>
</dbReference>
<keyword evidence="2" id="KW-0479">Metal-binding</keyword>
<dbReference type="OrthoDB" id="2269373at2759"/>
<reference evidence="6" key="1">
    <citation type="journal article" date="2020" name="Stud. Mycol.">
        <title>101 Dothideomycetes genomes: a test case for predicting lifestyles and emergence of pathogens.</title>
        <authorList>
            <person name="Haridas S."/>
            <person name="Albert R."/>
            <person name="Binder M."/>
            <person name="Bloem J."/>
            <person name="Labutti K."/>
            <person name="Salamov A."/>
            <person name="Andreopoulos B."/>
            <person name="Baker S."/>
            <person name="Barry K."/>
            <person name="Bills G."/>
            <person name="Bluhm B."/>
            <person name="Cannon C."/>
            <person name="Castanera R."/>
            <person name="Culley D."/>
            <person name="Daum C."/>
            <person name="Ezra D."/>
            <person name="Gonzalez J."/>
            <person name="Henrissat B."/>
            <person name="Kuo A."/>
            <person name="Liang C."/>
            <person name="Lipzen A."/>
            <person name="Lutzoni F."/>
            <person name="Magnuson J."/>
            <person name="Mondo S."/>
            <person name="Nolan M."/>
            <person name="Ohm R."/>
            <person name="Pangilinan J."/>
            <person name="Park H.-J."/>
            <person name="Ramirez L."/>
            <person name="Alfaro M."/>
            <person name="Sun H."/>
            <person name="Tritt A."/>
            <person name="Yoshinaga Y."/>
            <person name="Zwiers L.-H."/>
            <person name="Turgeon B."/>
            <person name="Goodwin S."/>
            <person name="Spatafora J."/>
            <person name="Crous P."/>
            <person name="Grigoriev I."/>
        </authorList>
    </citation>
    <scope>NUCLEOTIDE SEQUENCE</scope>
    <source>
        <strain evidence="6">CBS 279.74</strain>
    </source>
</reference>
<keyword evidence="3" id="KW-0539">Nucleus</keyword>
<dbReference type="SMART" id="SM00066">
    <property type="entry name" value="GAL4"/>
    <property type="match status" value="1"/>
</dbReference>
<organism evidence="6 7">
    <name type="scientific">Pleomassaria siparia CBS 279.74</name>
    <dbReference type="NCBI Taxonomy" id="1314801"/>
    <lineage>
        <taxon>Eukaryota</taxon>
        <taxon>Fungi</taxon>
        <taxon>Dikarya</taxon>
        <taxon>Ascomycota</taxon>
        <taxon>Pezizomycotina</taxon>
        <taxon>Dothideomycetes</taxon>
        <taxon>Pleosporomycetidae</taxon>
        <taxon>Pleosporales</taxon>
        <taxon>Pleomassariaceae</taxon>
        <taxon>Pleomassaria</taxon>
    </lineage>
</organism>
<evidence type="ECO:0000256" key="3">
    <source>
        <dbReference type="ARBA" id="ARBA00023242"/>
    </source>
</evidence>
<name>A0A6G1JU31_9PLEO</name>
<dbReference type="GO" id="GO:0003677">
    <property type="term" value="F:DNA binding"/>
    <property type="evidence" value="ECO:0007669"/>
    <property type="project" value="InterPro"/>
</dbReference>
<dbReference type="PROSITE" id="PS50048">
    <property type="entry name" value="ZN2_CY6_FUNGAL_2"/>
    <property type="match status" value="1"/>
</dbReference>
<evidence type="ECO:0000256" key="4">
    <source>
        <dbReference type="SAM" id="MobiDB-lite"/>
    </source>
</evidence>
<sequence length="749" mass="83584">MSSKVWSRSAAPKSTTVPNASTACQQKSYSCVLCAQRKVRCDKRSSGCVNCAKACVPCIYKAPAPPRRRKKGAQDIDIHAKLRLYENTLRELGVEPADLVSKSHVSASRIHDLNETPDAEERESAMSAGPKKPLQGSDTKDAGVLISGDGKSRYLENGLWTSLKGEFRDSTDLLNESSDEESVAYGDFTPPPESFLPDGGSLMFGSTKPAATLRPLHPQPVQIFKLWQTYLSNINPIVKVFHTPTIQQILLEASGNLDDIPSNVEALLFAIYCISLSSLDETECSTIMGQPKAFSMQRFRSGAQHALINAGFLKTSDLMVLQAFVLFLISLQNFDARVTWIFTGVAARIGQRIGLHRDGEMLNLPPFEIEMRRRLWWQILLLEGSVEKLAGTGGNIFMGDTKPPSNLNDSDLFQGMKEMPKEHEGATEMMFFKMRTHVGEFLKRMANTKSNFDGVWSTLSTTSVPLSVKDKAIDDLDALFQTKYLQYCDRSIPWHFMCIHLAKAVIFMTRFIAHSSELHTNPSPNASQSDSDMLFDISLQVVSLLNLAYSTKEMQGYLWQLNLNFQWKAFIYVVSELQYRTQSSDVDVAWKQVEMVYKYHPDLAKVANKRALPVAIGNLTLKAWEAFLSMRGVPECGEPYFIQMLRNQRVGTKSSKDASMAPGVPLIPAPTSADDYLNFGMGNMVQTTDPLESLQWTSDFAATLDSVPILPELPMLDPETLNWSAWDNLVVDFQVNEFPMDGQEFGFGI</sequence>
<accession>A0A6G1JU31</accession>
<evidence type="ECO:0000259" key="5">
    <source>
        <dbReference type="PROSITE" id="PS50048"/>
    </source>
</evidence>
<dbReference type="GO" id="GO:0008270">
    <property type="term" value="F:zinc ion binding"/>
    <property type="evidence" value="ECO:0007669"/>
    <property type="project" value="InterPro"/>
</dbReference>
<comment type="subcellular location">
    <subcellularLocation>
        <location evidence="1">Nucleus</location>
    </subcellularLocation>
</comment>
<evidence type="ECO:0000313" key="6">
    <source>
        <dbReference type="EMBL" id="KAF2703731.1"/>
    </source>
</evidence>
<evidence type="ECO:0000256" key="2">
    <source>
        <dbReference type="ARBA" id="ARBA00022723"/>
    </source>
</evidence>
<dbReference type="AlphaFoldDB" id="A0A6G1JU31"/>
<dbReference type="Proteomes" id="UP000799428">
    <property type="component" value="Unassembled WGS sequence"/>
</dbReference>
<dbReference type="Gene3D" id="4.10.240.10">
    <property type="entry name" value="Zn(2)-C6 fungal-type DNA-binding domain"/>
    <property type="match status" value="1"/>
</dbReference>
<dbReference type="GO" id="GO:0006351">
    <property type="term" value="P:DNA-templated transcription"/>
    <property type="evidence" value="ECO:0007669"/>
    <property type="project" value="InterPro"/>
</dbReference>
<dbReference type="PANTHER" id="PTHR31001:SF85">
    <property type="entry name" value="ZN(II)2CYS6 TRANSCRIPTION FACTOR (EUROFUNG)"/>
    <property type="match status" value="1"/>
</dbReference>
<dbReference type="InterPro" id="IPR007219">
    <property type="entry name" value="XnlR_reg_dom"/>
</dbReference>
<dbReference type="Pfam" id="PF04082">
    <property type="entry name" value="Fungal_trans"/>
    <property type="match status" value="1"/>
</dbReference>
<dbReference type="GO" id="GO:0005634">
    <property type="term" value="C:nucleus"/>
    <property type="evidence" value="ECO:0007669"/>
    <property type="project" value="UniProtKB-SubCell"/>
</dbReference>
<dbReference type="InterPro" id="IPR050613">
    <property type="entry name" value="Sec_Metabolite_Reg"/>
</dbReference>
<evidence type="ECO:0000313" key="7">
    <source>
        <dbReference type="Proteomes" id="UP000799428"/>
    </source>
</evidence>
<feature type="region of interest" description="Disordered" evidence="4">
    <location>
        <begin position="108"/>
        <end position="143"/>
    </location>
</feature>
<dbReference type="CDD" id="cd12148">
    <property type="entry name" value="fungal_TF_MHR"/>
    <property type="match status" value="1"/>
</dbReference>
<keyword evidence="7" id="KW-1185">Reference proteome</keyword>
<gene>
    <name evidence="6" type="ORF">K504DRAFT_391558</name>
</gene>
<proteinExistence type="predicted"/>
<dbReference type="PROSITE" id="PS00463">
    <property type="entry name" value="ZN2_CY6_FUNGAL_1"/>
    <property type="match status" value="1"/>
</dbReference>
<dbReference type="PROSITE" id="PS51257">
    <property type="entry name" value="PROKAR_LIPOPROTEIN"/>
    <property type="match status" value="1"/>
</dbReference>